<dbReference type="InterPro" id="IPR002921">
    <property type="entry name" value="Fungal_lipase-type"/>
</dbReference>
<sequence length="545" mass="56250">MLNKSSAGRSNAAAVEVATPAQAPIHPRKAVQAVPLAERPSVELLMALTRAAGHTSGALATQLSEHELQLVTTSATCDDMFGSALDSFSEDFGESGDGMALPLADIRAAAELMAAEIRNANGGSSSSASLASDWNPSGSSSFGGASVSFAGQPGAHTLEQLQAQSDYERLSGSSAGGLRGEASRMMARVQSLQSQIRSAAAAAGKATSSASSSRGGSAAASKQAAAAKPSFSNAQSDDDVYGDSGAMPVLPRVGDAAAQRSSSASSMAALKRAAQPSYPTYSEPASTWFVADSADGSCKLRHIVIKAPESLAAAVAGTRASSDLTTFENYSMGAKINKRLYNEANALYNRFMPLVLDHIEESGPGAKIALCGSGLGGSLAALLLLMFVARGMQPGLFAPVYTLNAPAVLCEVPDFKQWCSKDGCSLQDMDGMLEDLLHRGILSQLGLPLDAVRNVYHQQAAAEAAVQAVSPLLSPLQAVAASGSKAVQYLDVAALQHSSLVPEVLKGWLRSSEGPKGAAAVAGYQRLHILNPVGKMMLYMNSSRR</sequence>
<proteinExistence type="predicted"/>
<dbReference type="GO" id="GO:0008970">
    <property type="term" value="F:phospholipase A1 activity"/>
    <property type="evidence" value="ECO:0007669"/>
    <property type="project" value="InterPro"/>
</dbReference>
<dbReference type="AlphaFoldDB" id="A0A383VA31"/>
<dbReference type="SUPFAM" id="SSF53474">
    <property type="entry name" value="alpha/beta-Hydrolases"/>
    <property type="match status" value="1"/>
</dbReference>
<feature type="region of interest" description="Disordered" evidence="1">
    <location>
        <begin position="163"/>
        <end position="190"/>
    </location>
</feature>
<feature type="domain" description="Fungal lipase-type" evidence="2">
    <location>
        <begin position="325"/>
        <end position="421"/>
    </location>
</feature>
<keyword evidence="5" id="KW-1185">Reference proteome</keyword>
<dbReference type="PANTHER" id="PTHR46483:SF4">
    <property type="entry name" value="PHOSPHOLIPASE A1 PLIP2, CHLOROPLASTIC"/>
    <property type="match status" value="1"/>
</dbReference>
<evidence type="ECO:0000259" key="2">
    <source>
        <dbReference type="Pfam" id="PF01764"/>
    </source>
</evidence>
<protein>
    <recommendedName>
        <fullName evidence="2">Fungal lipase-type domain-containing protein</fullName>
    </recommendedName>
</protein>
<dbReference type="GO" id="GO:0006629">
    <property type="term" value="P:lipid metabolic process"/>
    <property type="evidence" value="ECO:0007669"/>
    <property type="project" value="InterPro"/>
</dbReference>
<dbReference type="Gene3D" id="3.40.50.1820">
    <property type="entry name" value="alpha/beta hydrolase"/>
    <property type="match status" value="1"/>
</dbReference>
<dbReference type="Proteomes" id="UP000256970">
    <property type="component" value="Unassembled WGS sequence"/>
</dbReference>
<name>A0A383VA31_TETOB</name>
<gene>
    <name evidence="4" type="ORF">BQ4739_LOCUS17806</name>
    <name evidence="3" type="ORF">BQ4739_LOCUS2585</name>
</gene>
<evidence type="ECO:0000313" key="3">
    <source>
        <dbReference type="EMBL" id="SZX62041.1"/>
    </source>
</evidence>
<dbReference type="InterPro" id="IPR029058">
    <property type="entry name" value="AB_hydrolase_fold"/>
</dbReference>
<accession>A0A383VA31</accession>
<dbReference type="EMBL" id="FNXT01001285">
    <property type="protein sequence ID" value="SZX77453.1"/>
    <property type="molecule type" value="Genomic_DNA"/>
</dbReference>
<dbReference type="EMBL" id="FNXT01000197">
    <property type="protein sequence ID" value="SZX62041.1"/>
    <property type="molecule type" value="Genomic_DNA"/>
</dbReference>
<dbReference type="Pfam" id="PF01764">
    <property type="entry name" value="Lipase_3"/>
    <property type="match status" value="1"/>
</dbReference>
<organism evidence="3 5">
    <name type="scientific">Tetradesmus obliquus</name>
    <name type="common">Green alga</name>
    <name type="synonym">Acutodesmus obliquus</name>
    <dbReference type="NCBI Taxonomy" id="3088"/>
    <lineage>
        <taxon>Eukaryota</taxon>
        <taxon>Viridiplantae</taxon>
        <taxon>Chlorophyta</taxon>
        <taxon>core chlorophytes</taxon>
        <taxon>Chlorophyceae</taxon>
        <taxon>CS clade</taxon>
        <taxon>Sphaeropleales</taxon>
        <taxon>Scenedesmaceae</taxon>
        <taxon>Tetradesmus</taxon>
    </lineage>
</organism>
<feature type="region of interest" description="Disordered" evidence="1">
    <location>
        <begin position="226"/>
        <end position="246"/>
    </location>
</feature>
<dbReference type="PANTHER" id="PTHR46483">
    <property type="entry name" value="PHOSPHOLIPASE A1 PLIP2, CHLOROPLASTIC"/>
    <property type="match status" value="1"/>
</dbReference>
<evidence type="ECO:0000313" key="5">
    <source>
        <dbReference type="Proteomes" id="UP000256970"/>
    </source>
</evidence>
<reference evidence="3 5" key="1">
    <citation type="submission" date="2016-10" db="EMBL/GenBank/DDBJ databases">
        <authorList>
            <person name="Cai Z."/>
        </authorList>
    </citation>
    <scope>NUCLEOTIDE SEQUENCE [LARGE SCALE GENOMIC DNA]</scope>
</reference>
<evidence type="ECO:0000313" key="4">
    <source>
        <dbReference type="EMBL" id="SZX77453.1"/>
    </source>
</evidence>
<evidence type="ECO:0000256" key="1">
    <source>
        <dbReference type="SAM" id="MobiDB-lite"/>
    </source>
</evidence>
<dbReference type="InterPro" id="IPR043367">
    <property type="entry name" value="PLIP1/2/3"/>
</dbReference>